<accession>A0A0P7E6F4</accession>
<organism evidence="2 3">
    <name type="scientific">Pseudoalteromonas lipolytica</name>
    <dbReference type="NCBI Taxonomy" id="570156"/>
    <lineage>
        <taxon>Bacteria</taxon>
        <taxon>Pseudomonadati</taxon>
        <taxon>Pseudomonadota</taxon>
        <taxon>Gammaproteobacteria</taxon>
        <taxon>Alteromonadales</taxon>
        <taxon>Pseudoalteromonadaceae</taxon>
        <taxon>Pseudoalteromonas</taxon>
    </lineage>
</organism>
<dbReference type="EMBL" id="LJTC01000001">
    <property type="protein sequence ID" value="KPM85254.1"/>
    <property type="molecule type" value="Genomic_DNA"/>
</dbReference>
<dbReference type="PATRIC" id="fig|570156.3.peg.42"/>
<comment type="caution">
    <text evidence="2">The sequence shown here is derived from an EMBL/GenBank/DDBJ whole genome shotgun (WGS) entry which is preliminary data.</text>
</comment>
<evidence type="ECO:0000256" key="1">
    <source>
        <dbReference type="SAM" id="Phobius"/>
    </source>
</evidence>
<dbReference type="STRING" id="570156.AOG27_00220"/>
<keyword evidence="1" id="KW-1133">Transmembrane helix</keyword>
<feature type="transmembrane region" description="Helical" evidence="1">
    <location>
        <begin position="55"/>
        <end position="75"/>
    </location>
</feature>
<evidence type="ECO:0000313" key="2">
    <source>
        <dbReference type="EMBL" id="KPM85254.1"/>
    </source>
</evidence>
<protein>
    <submittedName>
        <fullName evidence="2">Uncharacterized protein</fullName>
    </submittedName>
</protein>
<reference evidence="2 3" key="1">
    <citation type="submission" date="2015-09" db="EMBL/GenBank/DDBJ databases">
        <title>Draft Genome Sequence of Pseudoalteromonas lipolytica UCD-48B.</title>
        <authorList>
            <person name="Krusor M."/>
            <person name="Coil D.A."/>
            <person name="Lang J.M."/>
            <person name="Eisen J.A."/>
            <person name="Alexiev A."/>
        </authorList>
    </citation>
    <scope>NUCLEOTIDE SEQUENCE [LARGE SCALE GENOMIC DNA]</scope>
    <source>
        <strain evidence="2 3">UCD-48B</strain>
    </source>
</reference>
<proteinExistence type="predicted"/>
<keyword evidence="1" id="KW-0812">Transmembrane</keyword>
<sequence length="76" mass="8927">MFRFGLFRSKPCSRCGLEVNYLEPECPHCKGLSDLQVVFLKKSHRDDLRNKNSDLIAVFWKLTLVAFFITLLLFIF</sequence>
<gene>
    <name evidence="2" type="ORF">AOG27_00220</name>
</gene>
<dbReference type="Proteomes" id="UP000050378">
    <property type="component" value="Unassembled WGS sequence"/>
</dbReference>
<keyword evidence="1" id="KW-0472">Membrane</keyword>
<dbReference type="AlphaFoldDB" id="A0A0P7E6F4"/>
<evidence type="ECO:0000313" key="3">
    <source>
        <dbReference type="Proteomes" id="UP000050378"/>
    </source>
</evidence>
<name>A0A0P7E6F4_9GAMM</name>